<keyword evidence="5" id="KW-1185">Reference proteome</keyword>
<dbReference type="Proteomes" id="UP000248079">
    <property type="component" value="Unassembled WGS sequence"/>
</dbReference>
<dbReference type="OrthoDB" id="1034290at2"/>
<evidence type="ECO:0000259" key="3">
    <source>
        <dbReference type="PROSITE" id="PS50943"/>
    </source>
</evidence>
<evidence type="ECO:0000313" key="4">
    <source>
        <dbReference type="EMBL" id="PXY01928.1"/>
    </source>
</evidence>
<accession>A0A2V3ZZS2</accession>
<name>A0A2V3ZZS2_9BACT</name>
<feature type="domain" description="BRCT" evidence="2">
    <location>
        <begin position="1"/>
        <end position="60"/>
    </location>
</feature>
<dbReference type="AlphaFoldDB" id="A0A2V3ZZS2"/>
<comment type="caution">
    <text evidence="4">The sequence shown here is derived from an EMBL/GenBank/DDBJ whole genome shotgun (WGS) entry which is preliminary data.</text>
</comment>
<dbReference type="Pfam" id="PF01381">
    <property type="entry name" value="HTH_3"/>
    <property type="match status" value="1"/>
</dbReference>
<feature type="domain" description="HTH cro/C1-type" evidence="3">
    <location>
        <begin position="5"/>
        <end position="60"/>
    </location>
</feature>
<dbReference type="EMBL" id="QFLI01000002">
    <property type="protein sequence ID" value="PXY01928.1"/>
    <property type="molecule type" value="Genomic_DNA"/>
</dbReference>
<evidence type="ECO:0000259" key="2">
    <source>
        <dbReference type="PROSITE" id="PS50172"/>
    </source>
</evidence>
<evidence type="ECO:0000256" key="1">
    <source>
        <dbReference type="SAM" id="MobiDB-lite"/>
    </source>
</evidence>
<dbReference type="InterPro" id="IPR010982">
    <property type="entry name" value="Lambda_DNA-bd_dom_sf"/>
</dbReference>
<dbReference type="Gene3D" id="1.10.260.40">
    <property type="entry name" value="lambda repressor-like DNA-binding domains"/>
    <property type="match status" value="1"/>
</dbReference>
<protein>
    <submittedName>
        <fullName evidence="4">Transcriptional regulator</fullName>
    </submittedName>
</protein>
<dbReference type="RefSeq" id="WP_110359564.1">
    <property type="nucleotide sequence ID" value="NZ_QFLI01000002.1"/>
</dbReference>
<dbReference type="InterPro" id="IPR001357">
    <property type="entry name" value="BRCT_dom"/>
</dbReference>
<sequence length="145" mass="16696">MKDRIVQLINSEGLTSSKFADTIGVQRSSISHILSGRNKPSLDFVQKIRRSFPHVNIDWVIFGEGEMYTSQEPTNLFENETIQFEKEEETPNITPQPPKLKKESPTKPVNQPESFSEMNVFVPGKQIEKVVVFYTDKTFREYNPS</sequence>
<dbReference type="GO" id="GO:0003677">
    <property type="term" value="F:DNA binding"/>
    <property type="evidence" value="ECO:0007669"/>
    <property type="project" value="InterPro"/>
</dbReference>
<organism evidence="4 5">
    <name type="scientific">Marinifilum breve</name>
    <dbReference type="NCBI Taxonomy" id="2184082"/>
    <lineage>
        <taxon>Bacteria</taxon>
        <taxon>Pseudomonadati</taxon>
        <taxon>Bacteroidota</taxon>
        <taxon>Bacteroidia</taxon>
        <taxon>Marinilabiliales</taxon>
        <taxon>Marinifilaceae</taxon>
    </lineage>
</organism>
<feature type="region of interest" description="Disordered" evidence="1">
    <location>
        <begin position="85"/>
        <end position="115"/>
    </location>
</feature>
<dbReference type="PROSITE" id="PS50172">
    <property type="entry name" value="BRCT"/>
    <property type="match status" value="1"/>
</dbReference>
<dbReference type="PROSITE" id="PS50943">
    <property type="entry name" value="HTH_CROC1"/>
    <property type="match status" value="1"/>
</dbReference>
<gene>
    <name evidence="4" type="ORF">DF185_04575</name>
</gene>
<proteinExistence type="predicted"/>
<reference evidence="4 5" key="1">
    <citation type="submission" date="2018-05" db="EMBL/GenBank/DDBJ databases">
        <title>Marinifilum breve JC075T sp. nov., a marine bacterium isolated from Yongle Blue Hole in the South China Sea.</title>
        <authorList>
            <person name="Fu T."/>
        </authorList>
    </citation>
    <scope>NUCLEOTIDE SEQUENCE [LARGE SCALE GENOMIC DNA]</scope>
    <source>
        <strain evidence="4 5">JC075</strain>
    </source>
</reference>
<dbReference type="SMART" id="SM00530">
    <property type="entry name" value="HTH_XRE"/>
    <property type="match status" value="1"/>
</dbReference>
<dbReference type="CDD" id="cd00093">
    <property type="entry name" value="HTH_XRE"/>
    <property type="match status" value="1"/>
</dbReference>
<dbReference type="SUPFAM" id="SSF47413">
    <property type="entry name" value="lambda repressor-like DNA-binding domains"/>
    <property type="match status" value="1"/>
</dbReference>
<evidence type="ECO:0000313" key="5">
    <source>
        <dbReference type="Proteomes" id="UP000248079"/>
    </source>
</evidence>
<dbReference type="InterPro" id="IPR001387">
    <property type="entry name" value="Cro/C1-type_HTH"/>
</dbReference>